<proteinExistence type="predicted"/>
<feature type="domain" description="C2H2-type" evidence="9">
    <location>
        <begin position="489"/>
        <end position="516"/>
    </location>
</feature>
<dbReference type="FunFam" id="3.30.160.60:FF:001136">
    <property type="entry name" value="Zinc finger protein 408"/>
    <property type="match status" value="1"/>
</dbReference>
<dbReference type="InterPro" id="IPR036236">
    <property type="entry name" value="Znf_C2H2_sf"/>
</dbReference>
<organism evidence="10 11">
    <name type="scientific">Merluccius polli</name>
    <name type="common">Benguela hake</name>
    <name type="synonym">Merluccius cadenati</name>
    <dbReference type="NCBI Taxonomy" id="89951"/>
    <lineage>
        <taxon>Eukaryota</taxon>
        <taxon>Metazoa</taxon>
        <taxon>Chordata</taxon>
        <taxon>Craniata</taxon>
        <taxon>Vertebrata</taxon>
        <taxon>Euteleostomi</taxon>
        <taxon>Actinopterygii</taxon>
        <taxon>Neopterygii</taxon>
        <taxon>Teleostei</taxon>
        <taxon>Neoteleostei</taxon>
        <taxon>Acanthomorphata</taxon>
        <taxon>Zeiogadaria</taxon>
        <taxon>Gadariae</taxon>
        <taxon>Gadiformes</taxon>
        <taxon>Gadoidei</taxon>
        <taxon>Merlucciidae</taxon>
        <taxon>Merluccius</taxon>
    </lineage>
</organism>
<feature type="compositionally biased region" description="Basic residues" evidence="8">
    <location>
        <begin position="61"/>
        <end position="70"/>
    </location>
</feature>
<dbReference type="SUPFAM" id="SSF57667">
    <property type="entry name" value="beta-beta-alpha zinc fingers"/>
    <property type="match status" value="5"/>
</dbReference>
<feature type="domain" description="C2H2-type" evidence="9">
    <location>
        <begin position="378"/>
        <end position="405"/>
    </location>
</feature>
<evidence type="ECO:0000256" key="7">
    <source>
        <dbReference type="PROSITE-ProRule" id="PRU00042"/>
    </source>
</evidence>
<comment type="subcellular location">
    <subcellularLocation>
        <location evidence="1">Nucleus</location>
    </subcellularLocation>
</comment>
<feature type="compositionally biased region" description="Gly residues" evidence="8">
    <location>
        <begin position="636"/>
        <end position="649"/>
    </location>
</feature>
<feature type="domain" description="C2H2-type" evidence="9">
    <location>
        <begin position="462"/>
        <end position="489"/>
    </location>
</feature>
<dbReference type="Gene3D" id="3.30.160.60">
    <property type="entry name" value="Classic Zinc Finger"/>
    <property type="match status" value="9"/>
</dbReference>
<feature type="region of interest" description="Disordered" evidence="8">
    <location>
        <begin position="1"/>
        <end position="220"/>
    </location>
</feature>
<dbReference type="FunFam" id="3.30.160.60:FF:000849">
    <property type="entry name" value="Zinc finger protein 408"/>
    <property type="match status" value="2"/>
</dbReference>
<keyword evidence="6" id="KW-0539">Nucleus</keyword>
<evidence type="ECO:0000259" key="9">
    <source>
        <dbReference type="PROSITE" id="PS50157"/>
    </source>
</evidence>
<dbReference type="FunFam" id="3.30.160.60:FF:000065">
    <property type="entry name" value="B-cell CLL/lymphoma 6, member B"/>
    <property type="match status" value="1"/>
</dbReference>
<dbReference type="PROSITE" id="PS00028">
    <property type="entry name" value="ZINC_FINGER_C2H2_1"/>
    <property type="match status" value="7"/>
</dbReference>
<dbReference type="FunFam" id="3.30.160.60:FF:000446">
    <property type="entry name" value="Zinc finger protein"/>
    <property type="match status" value="2"/>
</dbReference>
<accession>A0AA47P8Y0</accession>
<dbReference type="GO" id="GO:0008270">
    <property type="term" value="F:zinc ion binding"/>
    <property type="evidence" value="ECO:0007669"/>
    <property type="project" value="UniProtKB-KW"/>
</dbReference>
<evidence type="ECO:0000256" key="4">
    <source>
        <dbReference type="ARBA" id="ARBA00022771"/>
    </source>
</evidence>
<dbReference type="InterPro" id="IPR013087">
    <property type="entry name" value="Znf_C2H2_type"/>
</dbReference>
<sequence length="759" mass="83890">MPEPSSVGREEEVPGELSKFKETPDEPPKVKETPGKISQVKETREKKKNADGGIKSNPPVHYKRKRRVAKKMVTSSTVTSTDQQPSLQGATQRAQTTLNPEPHNSDPIDLVTRTITGAEGTTDMTREEHTSVRTEESGNASGEPQTQELHCITTDRPTDPQPPSAPAPVRTSTRLAAKPRRVHSLLSHRGTRASQRTDGQKDARQTNAQSLGGPNTSAGPVAMETVSMETLGAEEVDSVAGETFARQPELFDVVARERRYQCSSCGKRFYQLCHLKKHQFTHAETKPFCCESCGKSYTSVESYKAHQMSHRGERPFSCPQCEKSYGLKRDLREHMVLHTGDKPYVCDLCGKAFARRPSLRLHRLHYCSCRLNEKTPKLQCSVCSKWLANSGSLRNHMKLHTGEKPHICQHCKQAFRQKGTIHSLSFTVDVSITSRAGSVTPGAPGHWNLQDHLRIHSGEKPFPCSHCERTFSHQRELRRHMLSHTGEVFLCSYCGKALRDPHTLRAHERLHSGERPHRCQICGKGYILATKLRRHMESAHVKEKAFRCHCGASYTLRHSLLRHQAQYKDCHRREGEQGSNKGTEATHPHSRPVWGRPKKSQRTEEEEDGYEQEEGDGGEEKGKGAEQVKRRPLEEMGGGGQRAARGAGGLMRIRRAGAGEAGELEVSPDGAQHTVVYVQTLGGESEARTAQSSAPVLLASEVPLLQGAGHEQEMVEVVMSEGGEQCIVVHGQQMAGGLVILQGDGGVCSVAQTVEIESG</sequence>
<name>A0AA47P8Y0_MERPO</name>
<keyword evidence="4 7" id="KW-0863">Zinc-finger</keyword>
<keyword evidence="11" id="KW-1185">Reference proteome</keyword>
<feature type="domain" description="C2H2-type" evidence="9">
    <location>
        <begin position="316"/>
        <end position="343"/>
    </location>
</feature>
<evidence type="ECO:0000256" key="2">
    <source>
        <dbReference type="ARBA" id="ARBA00022723"/>
    </source>
</evidence>
<reference evidence="10" key="1">
    <citation type="journal article" date="2023" name="Front. Mar. Sci.">
        <title>A new Merluccius polli reference genome to investigate the effects of global change in West African waters.</title>
        <authorList>
            <person name="Mateo J.L."/>
            <person name="Blanco-Fernandez C."/>
            <person name="Garcia-Vazquez E."/>
            <person name="Machado-Schiaffino G."/>
        </authorList>
    </citation>
    <scope>NUCLEOTIDE SEQUENCE</scope>
    <source>
        <strain evidence="10">C29</strain>
        <tissue evidence="10">Fin</tissue>
    </source>
</reference>
<feature type="domain" description="C2H2-type" evidence="9">
    <location>
        <begin position="260"/>
        <end position="287"/>
    </location>
</feature>
<dbReference type="Proteomes" id="UP001174136">
    <property type="component" value="Unassembled WGS sequence"/>
</dbReference>
<feature type="domain" description="C2H2-type" evidence="9">
    <location>
        <begin position="517"/>
        <end position="545"/>
    </location>
</feature>
<dbReference type="GO" id="GO:0000978">
    <property type="term" value="F:RNA polymerase II cis-regulatory region sequence-specific DNA binding"/>
    <property type="evidence" value="ECO:0007669"/>
    <property type="project" value="TreeGrafter"/>
</dbReference>
<feature type="compositionally biased region" description="Basic and acidic residues" evidence="8">
    <location>
        <begin position="124"/>
        <end position="136"/>
    </location>
</feature>
<dbReference type="FunFam" id="3.30.160.60:FF:002343">
    <property type="entry name" value="Zinc finger protein 33A"/>
    <property type="match status" value="1"/>
</dbReference>
<evidence type="ECO:0000256" key="6">
    <source>
        <dbReference type="ARBA" id="ARBA00023242"/>
    </source>
</evidence>
<dbReference type="GO" id="GO:0005634">
    <property type="term" value="C:nucleus"/>
    <property type="evidence" value="ECO:0007669"/>
    <property type="project" value="UniProtKB-SubCell"/>
</dbReference>
<evidence type="ECO:0000313" key="10">
    <source>
        <dbReference type="EMBL" id="KAK0155481.1"/>
    </source>
</evidence>
<keyword evidence="5" id="KW-0862">Zinc</keyword>
<keyword evidence="3" id="KW-0677">Repeat</keyword>
<evidence type="ECO:0000256" key="8">
    <source>
        <dbReference type="SAM" id="MobiDB-lite"/>
    </source>
</evidence>
<evidence type="ECO:0000256" key="3">
    <source>
        <dbReference type="ARBA" id="ARBA00022737"/>
    </source>
</evidence>
<feature type="domain" description="C2H2-type" evidence="9">
    <location>
        <begin position="344"/>
        <end position="375"/>
    </location>
</feature>
<feature type="region of interest" description="Disordered" evidence="8">
    <location>
        <begin position="571"/>
        <end position="649"/>
    </location>
</feature>
<dbReference type="EMBL" id="JAOPHQ010000285">
    <property type="protein sequence ID" value="KAK0155481.1"/>
    <property type="molecule type" value="Genomic_DNA"/>
</dbReference>
<dbReference type="SMART" id="SM00355">
    <property type="entry name" value="ZnF_C2H2"/>
    <property type="match status" value="8"/>
</dbReference>
<feature type="domain" description="C2H2-type" evidence="9">
    <location>
        <begin position="288"/>
        <end position="315"/>
    </location>
</feature>
<feature type="compositionally biased region" description="Acidic residues" evidence="8">
    <location>
        <begin position="604"/>
        <end position="617"/>
    </location>
</feature>
<feature type="compositionally biased region" description="Polar residues" evidence="8">
    <location>
        <begin position="205"/>
        <end position="218"/>
    </location>
</feature>
<keyword evidence="2" id="KW-0479">Metal-binding</keyword>
<dbReference type="PANTHER" id="PTHR23226:SF416">
    <property type="entry name" value="FI01424P"/>
    <property type="match status" value="1"/>
</dbReference>
<dbReference type="Pfam" id="PF00096">
    <property type="entry name" value="zf-C2H2"/>
    <property type="match status" value="4"/>
</dbReference>
<dbReference type="PANTHER" id="PTHR23226">
    <property type="entry name" value="ZINC FINGER AND SCAN DOMAIN-CONTAINING"/>
    <property type="match status" value="1"/>
</dbReference>
<comment type="caution">
    <text evidence="10">The sequence shown here is derived from an EMBL/GenBank/DDBJ whole genome shotgun (WGS) entry which is preliminary data.</text>
</comment>
<gene>
    <name evidence="10" type="primary">ZNF408</name>
    <name evidence="10" type="ORF">N1851_002146</name>
</gene>
<feature type="compositionally biased region" description="Basic and acidic residues" evidence="8">
    <location>
        <begin position="618"/>
        <end position="634"/>
    </location>
</feature>
<evidence type="ECO:0000256" key="1">
    <source>
        <dbReference type="ARBA" id="ARBA00004123"/>
    </source>
</evidence>
<protein>
    <submittedName>
        <fullName evidence="10">Zinc finger protein 408</fullName>
    </submittedName>
</protein>
<dbReference type="PROSITE" id="PS50157">
    <property type="entry name" value="ZINC_FINGER_C2H2_2"/>
    <property type="match status" value="8"/>
</dbReference>
<dbReference type="GO" id="GO:0000981">
    <property type="term" value="F:DNA-binding transcription factor activity, RNA polymerase II-specific"/>
    <property type="evidence" value="ECO:0007669"/>
    <property type="project" value="TreeGrafter"/>
</dbReference>
<evidence type="ECO:0000313" key="11">
    <source>
        <dbReference type="Proteomes" id="UP001174136"/>
    </source>
</evidence>
<feature type="compositionally biased region" description="Polar residues" evidence="8">
    <location>
        <begin position="82"/>
        <end position="99"/>
    </location>
</feature>
<feature type="compositionally biased region" description="Polar residues" evidence="8">
    <location>
        <begin position="137"/>
        <end position="148"/>
    </location>
</feature>
<evidence type="ECO:0000256" key="5">
    <source>
        <dbReference type="ARBA" id="ARBA00022833"/>
    </source>
</evidence>
<dbReference type="AlphaFoldDB" id="A0AA47P8Y0"/>
<feature type="compositionally biased region" description="Basic and acidic residues" evidence="8">
    <location>
        <begin position="8"/>
        <end position="50"/>
    </location>
</feature>